<dbReference type="Pfam" id="PF03382">
    <property type="entry name" value="DUF285"/>
    <property type="match status" value="2"/>
</dbReference>
<gene>
    <name evidence="2" type="ORF">UFOVP623_36</name>
</gene>
<dbReference type="PANTHER" id="PTHR45661">
    <property type="entry name" value="SURFACE ANTIGEN"/>
    <property type="match status" value="1"/>
</dbReference>
<dbReference type="NCBIfam" id="TIGR02167">
    <property type="entry name" value="Liste_lipo_26"/>
    <property type="match status" value="3"/>
</dbReference>
<dbReference type="InterPro" id="IPR053139">
    <property type="entry name" value="Surface_bspA-like"/>
</dbReference>
<evidence type="ECO:0000313" key="2">
    <source>
        <dbReference type="EMBL" id="CAB4153429.1"/>
    </source>
</evidence>
<proteinExistence type="predicted"/>
<dbReference type="InterPro" id="IPR005046">
    <property type="entry name" value="DUF285"/>
</dbReference>
<dbReference type="Gene3D" id="3.80.10.10">
    <property type="entry name" value="Ribonuclease Inhibitor"/>
    <property type="match status" value="1"/>
</dbReference>
<sequence>MSIRYASTSNIASKDTPNPRVNQLITNEVDPWTRPSDWLTLPTVTTTDQKFVGLLAVFDDTSNYTALTATMSVAFAGTGLISNGTGPSALGTIFSNTSSIQDFLVGQVITGTGVTANTTITQINNAVFTGTASSTTLTVTSVTSGTISLGMVVTGITGGVYIKGFGTGSGGTGTYTLSASASGTATAGKSYTVSISQYTASTVISGSGMFVVDWGDGSSTETISSGVQANHLYDYATISNSTISTRGYKQVIVTLTPASGLGNLNSLNLQQRYLNTTLAPGTMPNPMPGKWLDIIVGSPFMNSQMLITATSSGPSTLVAMNMLEQISVMSVASTYTAAYQFQNAYALRSFPTFPMQFITSLGAWHAHNYKLTHTPGYITTGSNVVSLNGTFANCWSLSNLANLQSMNTSKVTDMADTFNTNYSLKSIPYLDTSKVNNWVRTFANCSSLYNIANLDTSNATNMTLLFQGSSAIETIPNWNLSKVITPDQMFSGCLNLKSVPPLNLSNATTVASMFTNCRNLVTVPKISIPKATTVVGMFNACIRLESVEGIVNTSNVTNTSSMFQGCTSLISMPYISDTSKVTDMSAMFTGCTSMSNFSNLTNTSNVSNTYLMFNGCFSLQTAPNILMTKVTNAASMFQSCRSLQTIPTYDTSNVTDISAMFNQCISLQTIPLLDTTKVTTVASMFSGCQSLNSVPLLNTSNVRTVTNMFNSCINLKTIPTFNLNNANSQYTSFSQNSGITIIPAFNLNNVTTIGTSFTSNSVSQLLCTNIKVGISLINSNFSKTGLETVFGNLSNNTSQTITITSTPGADTAITGRTGNLVFGSKTVVMTNTTGILPGMIVTGANVSSAWTGSTDSSGIISTGANFADVDGTLISFTTLTANITGISGGTLYYTKNGAPGQFEISTTPGGATVPITAPSGLRTLTFQVNAKVTQVNASNIVISTPVRDNANTVALTFRQLNTNIATFKGWAVTG</sequence>
<reference evidence="2" key="1">
    <citation type="submission" date="2020-04" db="EMBL/GenBank/DDBJ databases">
        <authorList>
            <person name="Chiriac C."/>
            <person name="Salcher M."/>
            <person name="Ghai R."/>
            <person name="Kavagutti S V."/>
        </authorList>
    </citation>
    <scope>NUCLEOTIDE SEQUENCE</scope>
</reference>
<feature type="region of interest" description="Disordered" evidence="1">
    <location>
        <begin position="1"/>
        <end position="22"/>
    </location>
</feature>
<evidence type="ECO:0000256" key="1">
    <source>
        <dbReference type="SAM" id="MobiDB-lite"/>
    </source>
</evidence>
<accession>A0A6J5ND93</accession>
<dbReference type="EMBL" id="LR796593">
    <property type="protein sequence ID" value="CAB4153429.1"/>
    <property type="molecule type" value="Genomic_DNA"/>
</dbReference>
<protein>
    <submittedName>
        <fullName evidence="2">Bacterial surface protein 26-residue repeat</fullName>
    </submittedName>
</protein>
<dbReference type="PANTHER" id="PTHR45661:SF3">
    <property type="entry name" value="IG-LIKE DOMAIN-CONTAINING PROTEIN"/>
    <property type="match status" value="1"/>
</dbReference>
<name>A0A6J5ND93_9CAUD</name>
<dbReference type="InterPro" id="IPR032675">
    <property type="entry name" value="LRR_dom_sf"/>
</dbReference>
<dbReference type="InterPro" id="IPR011889">
    <property type="entry name" value="Liste_lipo_26"/>
</dbReference>
<organism evidence="2">
    <name type="scientific">uncultured Caudovirales phage</name>
    <dbReference type="NCBI Taxonomy" id="2100421"/>
    <lineage>
        <taxon>Viruses</taxon>
        <taxon>Duplodnaviria</taxon>
        <taxon>Heunggongvirae</taxon>
        <taxon>Uroviricota</taxon>
        <taxon>Caudoviricetes</taxon>
        <taxon>Peduoviridae</taxon>
        <taxon>Maltschvirus</taxon>
        <taxon>Maltschvirus maltsch</taxon>
    </lineage>
</organism>